<dbReference type="InterPro" id="IPR006311">
    <property type="entry name" value="TAT_signal"/>
</dbReference>
<dbReference type="Proteomes" id="UP000265419">
    <property type="component" value="Unassembled WGS sequence"/>
</dbReference>
<evidence type="ECO:0000256" key="3">
    <source>
        <dbReference type="ARBA" id="ARBA00022729"/>
    </source>
</evidence>
<comment type="caution">
    <text evidence="5">The sequence shown here is derived from an EMBL/GenBank/DDBJ whole genome shotgun (WGS) entry which is preliminary data.</text>
</comment>
<comment type="subcellular location">
    <subcellularLocation>
        <location evidence="1">Periplasm</location>
    </subcellularLocation>
</comment>
<proteinExistence type="predicted"/>
<accession>A0A399JBE3</accession>
<protein>
    <submittedName>
        <fullName evidence="5">Spermidine/putrescine ABC transporter substrate-binding protein</fullName>
    </submittedName>
</protein>
<dbReference type="InterPro" id="IPR006059">
    <property type="entry name" value="SBP"/>
</dbReference>
<dbReference type="EMBL" id="QQXK01000025">
    <property type="protein sequence ID" value="RII41549.1"/>
    <property type="molecule type" value="Genomic_DNA"/>
</dbReference>
<evidence type="ECO:0000256" key="2">
    <source>
        <dbReference type="ARBA" id="ARBA00022448"/>
    </source>
</evidence>
<name>A0A399JBE3_9MICC</name>
<dbReference type="GO" id="GO:0015846">
    <property type="term" value="P:polyamine transport"/>
    <property type="evidence" value="ECO:0007669"/>
    <property type="project" value="InterPro"/>
</dbReference>
<dbReference type="Pfam" id="PF13416">
    <property type="entry name" value="SBP_bac_8"/>
    <property type="match status" value="1"/>
</dbReference>
<keyword evidence="4" id="KW-0574">Periplasm</keyword>
<dbReference type="AlphaFoldDB" id="A0A399JBE3"/>
<dbReference type="InterPro" id="IPR001188">
    <property type="entry name" value="Sperm_putr-bd"/>
</dbReference>
<dbReference type="GO" id="GO:0019808">
    <property type="term" value="F:polyamine binding"/>
    <property type="evidence" value="ECO:0007669"/>
    <property type="project" value="InterPro"/>
</dbReference>
<keyword evidence="2" id="KW-0813">Transport</keyword>
<dbReference type="CDD" id="cd13590">
    <property type="entry name" value="PBP2_PotD_PotF_like"/>
    <property type="match status" value="1"/>
</dbReference>
<dbReference type="PRINTS" id="PR00909">
    <property type="entry name" value="SPERMDNBNDNG"/>
</dbReference>
<evidence type="ECO:0000256" key="1">
    <source>
        <dbReference type="ARBA" id="ARBA00004418"/>
    </source>
</evidence>
<evidence type="ECO:0000313" key="5">
    <source>
        <dbReference type="EMBL" id="RII41549.1"/>
    </source>
</evidence>
<keyword evidence="6" id="KW-1185">Reference proteome</keyword>
<dbReference type="PANTHER" id="PTHR30222:SF17">
    <property type="entry name" value="SPERMIDINE_PUTRESCINE-BINDING PERIPLASMIC PROTEIN"/>
    <property type="match status" value="1"/>
</dbReference>
<keyword evidence="3" id="KW-0732">Signal</keyword>
<dbReference type="Gene3D" id="3.40.190.10">
    <property type="entry name" value="Periplasmic binding protein-like II"/>
    <property type="match status" value="2"/>
</dbReference>
<dbReference type="PANTHER" id="PTHR30222">
    <property type="entry name" value="SPERMIDINE/PUTRESCINE-BINDING PERIPLASMIC PROTEIN"/>
    <property type="match status" value="1"/>
</dbReference>
<sequence length="406" mass="45646">MSPRSTHLREQRHRMAQAVQQAQLSRRGVLSGAASLAMLGLLSACGTKGMGGAKPSPAADRSAEEALVRWSNWTLYLDLDDDGRTHPTLDAFQKASGLKATYTEDIDSNDTWYGKVQGQLSRGQDIGADIITPSDWMCERLIRQGYVQKLDHANMPNVVANMLPKLKDIRWDQGRYRSVTWQTGFTGIVWNKKAFPQGLRNVSDLWDPRLKGRVTVLDEMRDTMPMLLLDQGIDIAGDWTQTDFENSIDVLDKNIRNGKIRQVKGNSYKEDLISGDVVAAMAYSGDITQLNFENGDQWEFALPERKGLIWPDNMMVPVGSPHKANAEKLMDFYYDPEVAAEVAAYVNYVCPVLGADEAMKEIDEELVEDPLIFPTEEYLAQTTTERQLTLEEETLFQNLFQEVIGS</sequence>
<dbReference type="GO" id="GO:0042597">
    <property type="term" value="C:periplasmic space"/>
    <property type="evidence" value="ECO:0007669"/>
    <property type="project" value="UniProtKB-SubCell"/>
</dbReference>
<gene>
    <name evidence="5" type="ORF">DWB68_11960</name>
</gene>
<evidence type="ECO:0000256" key="4">
    <source>
        <dbReference type="ARBA" id="ARBA00022764"/>
    </source>
</evidence>
<reference evidence="5 6" key="1">
    <citation type="submission" date="2018-07" db="EMBL/GenBank/DDBJ databases">
        <title>Arthrobacter sp. nov., isolated from raw cow's milk with high bacterial count.</title>
        <authorList>
            <person name="Hahne J."/>
            <person name="Isele D."/>
            <person name="Lipski A."/>
        </authorList>
    </citation>
    <scope>NUCLEOTIDE SEQUENCE [LARGE SCALE GENOMIC DNA]</scope>
    <source>
        <strain evidence="5 6">JZ R-35</strain>
    </source>
</reference>
<dbReference type="PROSITE" id="PS51318">
    <property type="entry name" value="TAT"/>
    <property type="match status" value="1"/>
</dbReference>
<dbReference type="SUPFAM" id="SSF53850">
    <property type="entry name" value="Periplasmic binding protein-like II"/>
    <property type="match status" value="1"/>
</dbReference>
<organism evidence="5 6">
    <name type="scientific">Galactobacter valiniphilus</name>
    <dbReference type="NCBI Taxonomy" id="2676122"/>
    <lineage>
        <taxon>Bacteria</taxon>
        <taxon>Bacillati</taxon>
        <taxon>Actinomycetota</taxon>
        <taxon>Actinomycetes</taxon>
        <taxon>Micrococcales</taxon>
        <taxon>Micrococcaceae</taxon>
        <taxon>Galactobacter</taxon>
    </lineage>
</organism>
<evidence type="ECO:0000313" key="6">
    <source>
        <dbReference type="Proteomes" id="UP000265419"/>
    </source>
</evidence>